<keyword evidence="2" id="KW-1185">Reference proteome</keyword>
<evidence type="ECO:0000313" key="1">
    <source>
        <dbReference type="EMBL" id="AFC26025.1"/>
    </source>
</evidence>
<accession>H6L018</accession>
<dbReference type="AlphaFoldDB" id="H6L018"/>
<dbReference type="Proteomes" id="UP000007519">
    <property type="component" value="Chromosome"/>
</dbReference>
<dbReference type="STRING" id="984262.SGRA_3298"/>
<proteinExistence type="predicted"/>
<organism evidence="1 2">
    <name type="scientific">Saprospira grandis (strain Lewin)</name>
    <dbReference type="NCBI Taxonomy" id="984262"/>
    <lineage>
        <taxon>Bacteria</taxon>
        <taxon>Pseudomonadati</taxon>
        <taxon>Bacteroidota</taxon>
        <taxon>Saprospiria</taxon>
        <taxon>Saprospirales</taxon>
        <taxon>Saprospiraceae</taxon>
        <taxon>Saprospira</taxon>
    </lineage>
</organism>
<dbReference type="HOGENOM" id="CLU_3405331_0_0_10"/>
<gene>
    <name evidence="1" type="ordered locus">SGRA_3298</name>
</gene>
<dbReference type="EMBL" id="CP002831">
    <property type="protein sequence ID" value="AFC26025.1"/>
    <property type="molecule type" value="Genomic_DNA"/>
</dbReference>
<reference evidence="1 2" key="1">
    <citation type="journal article" date="2012" name="Stand. Genomic Sci.">
        <title>Complete genome sequencing and analysis of Saprospira grandis str. Lewin, a predatory marine bacterium.</title>
        <authorList>
            <person name="Saw J.H."/>
            <person name="Yuryev A."/>
            <person name="Kanbe M."/>
            <person name="Hou S."/>
            <person name="Young A.G."/>
            <person name="Aizawa S."/>
            <person name="Alam M."/>
        </authorList>
    </citation>
    <scope>NUCLEOTIDE SEQUENCE [LARGE SCALE GENOMIC DNA]</scope>
    <source>
        <strain evidence="1 2">Lewin</strain>
    </source>
</reference>
<name>H6L018_SAPGL</name>
<evidence type="ECO:0000313" key="2">
    <source>
        <dbReference type="Proteomes" id="UP000007519"/>
    </source>
</evidence>
<dbReference type="KEGG" id="sgn:SGRA_3298"/>
<sequence length="30" mass="3503">MQKKLHLLVDPLYFFSKNEANEKIPIMAIA</sequence>
<protein>
    <submittedName>
        <fullName evidence="1">Uncharacterized protein</fullName>
    </submittedName>
</protein>